<evidence type="ECO:0000313" key="2">
    <source>
        <dbReference type="Proteomes" id="UP000439903"/>
    </source>
</evidence>
<name>A0A8H3XJK2_GIGMA</name>
<sequence length="209" mass="24520">MSKCYDNLFDINEDQLNIGYSSKTSKKLSFKDINFSKPVQNINLKSNIVNLSNDNNLSENLADISFELEDNTYSKNLEIDPNTNILDEFENTLQVLVTKYKLSNAAGNAIISFLINIQIISNLHYQKNIKQGKLFINNMKYNLLYNKTKVLDYDNTKYFLYYMPLMSCIQNILEISDITQTFALEYEELYKTTKNSKENIYKEQNNRKW</sequence>
<proteinExistence type="predicted"/>
<organism evidence="1 2">
    <name type="scientific">Gigaspora margarita</name>
    <dbReference type="NCBI Taxonomy" id="4874"/>
    <lineage>
        <taxon>Eukaryota</taxon>
        <taxon>Fungi</taxon>
        <taxon>Fungi incertae sedis</taxon>
        <taxon>Mucoromycota</taxon>
        <taxon>Glomeromycotina</taxon>
        <taxon>Glomeromycetes</taxon>
        <taxon>Diversisporales</taxon>
        <taxon>Gigasporaceae</taxon>
        <taxon>Gigaspora</taxon>
    </lineage>
</organism>
<dbReference type="Proteomes" id="UP000439903">
    <property type="component" value="Unassembled WGS sequence"/>
</dbReference>
<dbReference type="AlphaFoldDB" id="A0A8H3XJK2"/>
<dbReference type="OrthoDB" id="2347457at2759"/>
<protein>
    <submittedName>
        <fullName evidence="1">Zn-finger domain-containing protein</fullName>
    </submittedName>
</protein>
<accession>A0A8H3XJK2</accession>
<reference evidence="1 2" key="1">
    <citation type="journal article" date="2019" name="Environ. Microbiol.">
        <title>At the nexus of three kingdoms: the genome of the mycorrhizal fungus Gigaspora margarita provides insights into plant, endobacterial and fungal interactions.</title>
        <authorList>
            <person name="Venice F."/>
            <person name="Ghignone S."/>
            <person name="Salvioli di Fossalunga A."/>
            <person name="Amselem J."/>
            <person name="Novero M."/>
            <person name="Xianan X."/>
            <person name="Sedzielewska Toro K."/>
            <person name="Morin E."/>
            <person name="Lipzen A."/>
            <person name="Grigoriev I.V."/>
            <person name="Henrissat B."/>
            <person name="Martin F.M."/>
            <person name="Bonfante P."/>
        </authorList>
    </citation>
    <scope>NUCLEOTIDE SEQUENCE [LARGE SCALE GENOMIC DNA]</scope>
    <source>
        <strain evidence="1 2">BEG34</strain>
    </source>
</reference>
<gene>
    <name evidence="1" type="ORF">F8M41_025824</name>
</gene>
<evidence type="ECO:0000313" key="1">
    <source>
        <dbReference type="EMBL" id="KAF0468367.1"/>
    </source>
</evidence>
<keyword evidence="2" id="KW-1185">Reference proteome</keyword>
<comment type="caution">
    <text evidence="1">The sequence shown here is derived from an EMBL/GenBank/DDBJ whole genome shotgun (WGS) entry which is preliminary data.</text>
</comment>
<dbReference type="EMBL" id="WTPW01000941">
    <property type="protein sequence ID" value="KAF0468367.1"/>
    <property type="molecule type" value="Genomic_DNA"/>
</dbReference>